<keyword evidence="3" id="KW-0256">Endoplasmic reticulum</keyword>
<feature type="domain" description="EMC2 TPR-like" evidence="4">
    <location>
        <begin position="87"/>
        <end position="194"/>
    </location>
</feature>
<evidence type="ECO:0000256" key="2">
    <source>
        <dbReference type="ARBA" id="ARBA00022803"/>
    </source>
</evidence>
<protein>
    <recommendedName>
        <fullName evidence="3">ER membrane protein complex subunit 2</fullName>
    </recommendedName>
</protein>
<comment type="function">
    <text evidence="3">Part of the endoplasmic reticulum membrane protein complex (EMC) that enables the energy-independent insertion into endoplasmic reticulum membranes of newly synthesized membrane proteins.</text>
</comment>
<dbReference type="InterPro" id="IPR011990">
    <property type="entry name" value="TPR-like_helical_dom_sf"/>
</dbReference>
<gene>
    <name evidence="5" type="ORF">WG66_17950</name>
</gene>
<dbReference type="EMBL" id="LATX01002432">
    <property type="protein sequence ID" value="KTB29492.1"/>
    <property type="molecule type" value="Genomic_DNA"/>
</dbReference>
<comment type="similarity">
    <text evidence="3">Belongs to the EMC2 family.</text>
</comment>
<organism evidence="5 6">
    <name type="scientific">Moniliophthora roreri</name>
    <name type="common">Frosty pod rot fungus</name>
    <name type="synonym">Monilia roreri</name>
    <dbReference type="NCBI Taxonomy" id="221103"/>
    <lineage>
        <taxon>Eukaryota</taxon>
        <taxon>Fungi</taxon>
        <taxon>Dikarya</taxon>
        <taxon>Basidiomycota</taxon>
        <taxon>Agaricomycotina</taxon>
        <taxon>Agaricomycetes</taxon>
        <taxon>Agaricomycetidae</taxon>
        <taxon>Agaricales</taxon>
        <taxon>Marasmiineae</taxon>
        <taxon>Marasmiaceae</taxon>
        <taxon>Moniliophthora</taxon>
    </lineage>
</organism>
<dbReference type="eggNOG" id="KOG3060">
    <property type="taxonomic scope" value="Eukaryota"/>
</dbReference>
<comment type="subunit">
    <text evidence="3">Component of the ER membrane protein complex (EMC).</text>
</comment>
<dbReference type="InterPro" id="IPR055217">
    <property type="entry name" value="TPR_EMC2"/>
</dbReference>
<dbReference type="PANTHER" id="PTHR12760">
    <property type="entry name" value="TETRATRICOPEPTIDE REPEAT PROTEIN"/>
    <property type="match status" value="1"/>
</dbReference>
<dbReference type="GO" id="GO:0072546">
    <property type="term" value="C:EMC complex"/>
    <property type="evidence" value="ECO:0007669"/>
    <property type="project" value="UniProtKB-UniRule"/>
</dbReference>
<evidence type="ECO:0000256" key="1">
    <source>
        <dbReference type="ARBA" id="ARBA00022737"/>
    </source>
</evidence>
<accession>A0A0W0EZN4</accession>
<keyword evidence="3" id="KW-0472">Membrane</keyword>
<comment type="caution">
    <text evidence="5">The sequence shown here is derived from an EMBL/GenBank/DDBJ whole genome shotgun (WGS) entry which is preliminary data.</text>
</comment>
<dbReference type="SUPFAM" id="SSF48452">
    <property type="entry name" value="TPR-like"/>
    <property type="match status" value="1"/>
</dbReference>
<keyword evidence="1" id="KW-0677">Repeat</keyword>
<evidence type="ECO:0000313" key="6">
    <source>
        <dbReference type="Proteomes" id="UP000054988"/>
    </source>
</evidence>
<evidence type="ECO:0000313" key="5">
    <source>
        <dbReference type="EMBL" id="KTB29492.1"/>
    </source>
</evidence>
<keyword evidence="2" id="KW-0802">TPR repeat</keyword>
<dbReference type="Gene3D" id="1.25.40.10">
    <property type="entry name" value="Tetratricopeptide repeat domain"/>
    <property type="match status" value="1"/>
</dbReference>
<evidence type="ECO:0000259" key="4">
    <source>
        <dbReference type="Pfam" id="PF22890"/>
    </source>
</evidence>
<dbReference type="AlphaFoldDB" id="A0A0W0EZN4"/>
<dbReference type="InterPro" id="IPR039856">
    <property type="entry name" value="EMC2-like"/>
</dbReference>
<evidence type="ECO:0000256" key="3">
    <source>
        <dbReference type="RuleBase" id="RU367091"/>
    </source>
</evidence>
<name>A0A0W0EZN4_MONRR</name>
<reference evidence="5 6" key="1">
    <citation type="submission" date="2015-12" db="EMBL/GenBank/DDBJ databases">
        <title>Draft genome sequence of Moniliophthora roreri, the causal agent of frosty pod rot of cacao.</title>
        <authorList>
            <person name="Aime M.C."/>
            <person name="Diaz-Valderrama J.R."/>
            <person name="Kijpornyongpan T."/>
            <person name="Phillips-Mora W."/>
        </authorList>
    </citation>
    <scope>NUCLEOTIDE SEQUENCE [LARGE SCALE GENOMIC DNA]</scope>
    <source>
        <strain evidence="5 6">MCA 2952</strain>
    </source>
</reference>
<dbReference type="Proteomes" id="UP000054988">
    <property type="component" value="Unassembled WGS sequence"/>
</dbReference>
<sequence>MSSLPEALKTLAEYRTHNTRASQDILEKGATILKSGNANSKLGDEVWPFLEQLFLAAIDVGKLDVADECLHLLSDKFPGSPRVDVLAGIRIEASEPAEFALKFYDDILNEDSANAAIWKRRISVLRRTGKVEKSVEELKEYLDTFYNDLEAWLELADIDSSCNQYTSALSSLSHVLLLAPQNPFYILQFAETAYTANDIPLAFKMFLVCIETAERDIEPKGRSTEEDSNDIASGIVTRAWYGVKLCTRILRSSHNPSSQSETAIPNRKRLDLMDQLATERILTAYSVGDGKGKQDVRAWLES</sequence>
<proteinExistence type="inferred from homology"/>
<dbReference type="Pfam" id="PF22890">
    <property type="entry name" value="TPR_EMC2"/>
    <property type="match status" value="1"/>
</dbReference>
<comment type="subcellular location">
    <subcellularLocation>
        <location evidence="3">Endoplasmic reticulum membrane</location>
        <topology evidence="3">Peripheral membrane protein</topology>
        <orientation evidence="3">Cytoplasmic side</orientation>
    </subcellularLocation>
</comment>